<reference evidence="3" key="1">
    <citation type="journal article" date="2019" name="Int. J. Syst. Evol. Microbiol.">
        <title>The Global Catalogue of Microorganisms (GCM) 10K type strain sequencing project: providing services to taxonomists for standard genome sequencing and annotation.</title>
        <authorList>
            <consortium name="The Broad Institute Genomics Platform"/>
            <consortium name="The Broad Institute Genome Sequencing Center for Infectious Disease"/>
            <person name="Wu L."/>
            <person name="Ma J."/>
        </authorList>
    </citation>
    <scope>NUCLEOTIDE SEQUENCE [LARGE SCALE GENOMIC DNA]</scope>
    <source>
        <strain evidence="3">CCUG 63419</strain>
    </source>
</reference>
<dbReference type="Pfam" id="PF02104">
    <property type="entry name" value="SURF1"/>
    <property type="match status" value="1"/>
</dbReference>
<keyword evidence="3" id="KW-1185">Reference proteome</keyword>
<comment type="similarity">
    <text evidence="1">Belongs to the SURF1 family.</text>
</comment>
<organism evidence="2 3">
    <name type="scientific">Paraperlucidibaca wandonensis</name>
    <dbReference type="NCBI Taxonomy" id="1268273"/>
    <lineage>
        <taxon>Bacteria</taxon>
        <taxon>Pseudomonadati</taxon>
        <taxon>Pseudomonadota</taxon>
        <taxon>Gammaproteobacteria</taxon>
        <taxon>Moraxellales</taxon>
        <taxon>Moraxellaceae</taxon>
        <taxon>Paraperlucidibaca</taxon>
    </lineage>
</organism>
<keyword evidence="1" id="KW-1133">Transmembrane helix</keyword>
<dbReference type="CDD" id="cd06662">
    <property type="entry name" value="SURF1"/>
    <property type="match status" value="1"/>
</dbReference>
<evidence type="ECO:0000313" key="2">
    <source>
        <dbReference type="EMBL" id="MFD0950202.1"/>
    </source>
</evidence>
<dbReference type="InterPro" id="IPR002994">
    <property type="entry name" value="Surf1/Shy1"/>
</dbReference>
<gene>
    <name evidence="2" type="ORF">ACFQ0F_07350</name>
</gene>
<sequence>MSVAASPQPPSLWAWILLVSVAGILLSLAFWQYQRGEDKAVWLAQQVQGSQSAELAWSQTRASVDAMVNNPVRITGRFLPEYKIALDNQPRAGRAGVELLVLFKPEASQSSVFVNLGWVPNDRNGGPALPVSLPINGEIYGVVHQPSAFITLGGPELFNNVWRVGRIEPEAWAARWQMNIVPWVLRLDASVPGAYLRDWSPTEKQQFGPDRHRAYAFQWLALAMAWCGCWYAFWRKGLGSV</sequence>
<keyword evidence="1" id="KW-1003">Cell membrane</keyword>
<accession>A0ABW3HG38</accession>
<comment type="subcellular location">
    <subcellularLocation>
        <location evidence="1">Cell membrane</location>
        <topology evidence="1">Multi-pass membrane protein</topology>
    </subcellularLocation>
</comment>
<dbReference type="Proteomes" id="UP001597044">
    <property type="component" value="Unassembled WGS sequence"/>
</dbReference>
<evidence type="ECO:0000256" key="1">
    <source>
        <dbReference type="RuleBase" id="RU363076"/>
    </source>
</evidence>
<feature type="transmembrane region" description="Helical" evidence="1">
    <location>
        <begin position="12"/>
        <end position="31"/>
    </location>
</feature>
<name>A0ABW3HG38_9GAMM</name>
<evidence type="ECO:0000313" key="3">
    <source>
        <dbReference type="Proteomes" id="UP001597044"/>
    </source>
</evidence>
<dbReference type="RefSeq" id="WP_379070674.1">
    <property type="nucleotide sequence ID" value="NZ_JBHTIT010000001.1"/>
</dbReference>
<keyword evidence="1" id="KW-0812">Transmembrane</keyword>
<proteinExistence type="inferred from homology"/>
<dbReference type="EMBL" id="JBHTIT010000001">
    <property type="protein sequence ID" value="MFD0950202.1"/>
    <property type="molecule type" value="Genomic_DNA"/>
</dbReference>
<feature type="transmembrane region" description="Helical" evidence="1">
    <location>
        <begin position="214"/>
        <end position="233"/>
    </location>
</feature>
<protein>
    <recommendedName>
        <fullName evidence="1">SURF1-like protein</fullName>
    </recommendedName>
</protein>
<dbReference type="PROSITE" id="PS50895">
    <property type="entry name" value="SURF1"/>
    <property type="match status" value="1"/>
</dbReference>
<keyword evidence="1" id="KW-0472">Membrane</keyword>
<comment type="caution">
    <text evidence="2">The sequence shown here is derived from an EMBL/GenBank/DDBJ whole genome shotgun (WGS) entry which is preliminary data.</text>
</comment>